<accession>J3P9C4</accession>
<evidence type="ECO:0000259" key="17">
    <source>
        <dbReference type="Pfam" id="PF13476"/>
    </source>
</evidence>
<evidence type="ECO:0000256" key="1">
    <source>
        <dbReference type="ARBA" id="ARBA00001947"/>
    </source>
</evidence>
<dbReference type="GO" id="GO:0043047">
    <property type="term" value="F:single-stranded telomeric DNA binding"/>
    <property type="evidence" value="ECO:0007669"/>
    <property type="project" value="TreeGrafter"/>
</dbReference>
<evidence type="ECO:0000313" key="19">
    <source>
        <dbReference type="EnsemblFungi" id="EJT73260"/>
    </source>
</evidence>
<evidence type="ECO:0000256" key="12">
    <source>
        <dbReference type="ARBA" id="ARBA00023204"/>
    </source>
</evidence>
<dbReference type="GO" id="GO:0016887">
    <property type="term" value="F:ATP hydrolysis activity"/>
    <property type="evidence" value="ECO:0007669"/>
    <property type="project" value="InterPro"/>
</dbReference>
<dbReference type="InterPro" id="IPR004584">
    <property type="entry name" value="Rad50_eukaryotes"/>
</dbReference>
<dbReference type="HOGENOM" id="CLU_006184_0_0_1"/>
<dbReference type="NCBIfam" id="TIGR00606">
    <property type="entry name" value="rad50"/>
    <property type="match status" value="1"/>
</dbReference>
<reference evidence="18" key="2">
    <citation type="submission" date="2010-07" db="EMBL/GenBank/DDBJ databases">
        <authorList>
            <consortium name="The Broad Institute Genome Sequencing Platform"/>
            <consortium name="Broad Institute Genome Sequencing Center for Infectious Disease"/>
            <person name="Ma L.-J."/>
            <person name="Dead R."/>
            <person name="Young S."/>
            <person name="Zeng Q."/>
            <person name="Koehrsen M."/>
            <person name="Alvarado L."/>
            <person name="Berlin A."/>
            <person name="Chapman S.B."/>
            <person name="Chen Z."/>
            <person name="Freedman E."/>
            <person name="Gellesch M."/>
            <person name="Goldberg J."/>
            <person name="Griggs A."/>
            <person name="Gujja S."/>
            <person name="Heilman E.R."/>
            <person name="Heiman D."/>
            <person name="Hepburn T."/>
            <person name="Howarth C."/>
            <person name="Jen D."/>
            <person name="Larson L."/>
            <person name="Mehta T."/>
            <person name="Neiman D."/>
            <person name="Pearson M."/>
            <person name="Roberts A."/>
            <person name="Saif S."/>
            <person name="Shea T."/>
            <person name="Shenoy N."/>
            <person name="Sisk P."/>
            <person name="Stolte C."/>
            <person name="Sykes S."/>
            <person name="Walk T."/>
            <person name="White J."/>
            <person name="Yandava C."/>
            <person name="Haas B."/>
            <person name="Nusbaum C."/>
            <person name="Birren B."/>
        </authorList>
    </citation>
    <scope>NUCLEOTIDE SEQUENCE</scope>
    <source>
        <strain evidence="18">R3-111a-1</strain>
    </source>
</reference>
<sequence>MSRIDQLNIRGIRSFGVGSAENVKFHTPLTLIVGENGCGKTTIIECLKYATTGEQPPNSKGGAFIHDPKIDGESQTKAQVKLQFFSTIGEKLVVTRSMSLTWAKKKATAKTLDGTLKIYNGPDTVSLSKKNADLDRMIPDKMGVPSAILESVIFCHQEDSLWPLSEPSVLKKKFDELFEAVKYTKAIDALKVLRKKHGDDLRVYRTNEADAKRYKEKGESLEKEIRKLRAELEDLNAQYDTAIKDMNAVGRQEKAKREEAMSFLSVVTDLRNKVDLYETRKQIAEELKESIDRMSEPDEELEAMLSEYKDKVKQMEQEREDLTAQYNNLHQEIVSSRKSLAEKHTERGKHASDQEHHERQLTARLSMIHEAAQQHEIRGYDGDLTDTKVHGFEARIESILTNKKRELAELNQTQERLKNQHDSQISKLGARREYLVTNRAGTLKRIKELGERSARLQRDANDLDVDEGARAVLEAQATQLEEKLRGEQEGLKEADLDSQINKETDQLNQLESQVARLNSELVQCSHLASERAQLDLRKKEAKDQGLYLHSVTETWAEKLSALTGAPLDPSTIGASYQEVLDQRHSDVAAKRKLVDSTHQEQKQFDMKLSVARDEERALTKELERCEAVARKALSQVKREDEPEPQIESFLATLTATEEDLSTTETDIALFDALLKHYGAADKKLNEDNKCSLCERTFGERDGLAKSKLMRKIAKHLDPAEKNILKEEKVVLSRNVVILKNARKSYEAYQRAQESLPGAQDKIKDLESSKDAVVKDLEAHDAALRDAEEKLREVESMAKAVRSITDAQARIRETEKEIERLSSQQSSISAVRSAQEIQDDLVDCSERTRALSNKISKLSADRQRRKDMVSQLELDKSGLQRKMSEFEQKLVRKRDLVAQMETLKKDRAELAEKKEEDGIELEQLEPKIAKAKALREQEVSEGFIKIQAADSQRSSITSTVEKLKSISAEIENYVERGGPGLLAASELSIRNLEQVIERTEKELNKLTAKINKLRQELADSGRKEKNIKDNLNFNKTQRVLETLQREIGQLERRNAEEDWNRIDAEANAFKHKRDMLSGKSHSLMGTISTKEEVLLSNEEMYEQDYKDARTKYREAHIKVETTKAAIEDMASYVAALEQAILSFHSLKMEEVNRIAGELWRATYQGTDIDTISIKSEAEGSSTTTSTLRRSYNYRLCMVKGDLEMDMRGRCSAGQKVLASIIIRLALAESFGVSCGLVALDEPTTNLDEANIRSLAVSLHSIIQARQAQANFQLIIITHDEAFLRAMQVSDFCDTFYRVRRDEMQRSRIVTENVSMLMT</sequence>
<protein>
    <recommendedName>
        <fullName evidence="5">DNA repair protein RAD50</fullName>
    </recommendedName>
</protein>
<feature type="domain" description="Rad50/SbcC-type AAA" evidence="17">
    <location>
        <begin position="6"/>
        <end position="233"/>
    </location>
</feature>
<keyword evidence="13" id="KW-0539">Nucleus</keyword>
<proteinExistence type="inferred from homology"/>
<dbReference type="OrthoDB" id="18797at2759"/>
<comment type="cofactor">
    <cofactor evidence="1">
        <name>Zn(2+)</name>
        <dbReference type="ChEBI" id="CHEBI:29105"/>
    </cofactor>
</comment>
<evidence type="ECO:0000256" key="10">
    <source>
        <dbReference type="ARBA" id="ARBA00022833"/>
    </source>
</evidence>
<evidence type="ECO:0000256" key="16">
    <source>
        <dbReference type="SAM" id="MobiDB-lite"/>
    </source>
</evidence>
<feature type="coiled-coil region" evidence="15">
    <location>
        <begin position="868"/>
        <end position="915"/>
    </location>
</feature>
<comment type="similarity">
    <text evidence="4">Belongs to the SMC family. RAD50 subfamily.</text>
</comment>
<dbReference type="Gene3D" id="3.40.50.300">
    <property type="entry name" value="P-loop containing nucleotide triphosphate hydrolases"/>
    <property type="match status" value="2"/>
</dbReference>
<reference evidence="19" key="4">
    <citation type="journal article" date="2015" name="G3 (Bethesda)">
        <title>Genome sequences of three phytopathogenic species of the Magnaporthaceae family of fungi.</title>
        <authorList>
            <person name="Okagaki L.H."/>
            <person name="Nunes C.C."/>
            <person name="Sailsbery J."/>
            <person name="Clay B."/>
            <person name="Brown D."/>
            <person name="John T."/>
            <person name="Oh Y."/>
            <person name="Young N."/>
            <person name="Fitzgerald M."/>
            <person name="Haas B.J."/>
            <person name="Zeng Q."/>
            <person name="Young S."/>
            <person name="Adiconis X."/>
            <person name="Fan L."/>
            <person name="Levin J.Z."/>
            <person name="Mitchell T.K."/>
            <person name="Okubara P.A."/>
            <person name="Farman M.L."/>
            <person name="Kohn L.M."/>
            <person name="Birren B."/>
            <person name="Ma L.-J."/>
            <person name="Dean R.A."/>
        </authorList>
    </citation>
    <scope>NUCLEOTIDE SEQUENCE</scope>
    <source>
        <strain evidence="19">R3-111a-1</strain>
    </source>
</reference>
<dbReference type="GO" id="GO:0070192">
    <property type="term" value="P:chromosome organization involved in meiotic cell cycle"/>
    <property type="evidence" value="ECO:0007669"/>
    <property type="project" value="TreeGrafter"/>
</dbReference>
<evidence type="ECO:0000256" key="11">
    <source>
        <dbReference type="ARBA" id="ARBA00023054"/>
    </source>
</evidence>
<dbReference type="GO" id="GO:0003691">
    <property type="term" value="F:double-stranded telomeric DNA binding"/>
    <property type="evidence" value="ECO:0007669"/>
    <property type="project" value="TreeGrafter"/>
</dbReference>
<dbReference type="Pfam" id="PF13476">
    <property type="entry name" value="AAA_23"/>
    <property type="match status" value="1"/>
</dbReference>
<keyword evidence="11 15" id="KW-0175">Coiled coil</keyword>
<reference evidence="18" key="3">
    <citation type="submission" date="2010-09" db="EMBL/GenBank/DDBJ databases">
        <title>Annotation of Gaeumannomyces graminis var. tritici R3-111a-1.</title>
        <authorList>
            <consortium name="The Broad Institute Genome Sequencing Platform"/>
            <person name="Ma L.-J."/>
            <person name="Dead R."/>
            <person name="Young S.K."/>
            <person name="Zeng Q."/>
            <person name="Gargeya S."/>
            <person name="Fitzgerald M."/>
            <person name="Haas B."/>
            <person name="Abouelleil A."/>
            <person name="Alvarado L."/>
            <person name="Arachchi H.M."/>
            <person name="Berlin A."/>
            <person name="Brown A."/>
            <person name="Chapman S.B."/>
            <person name="Chen Z."/>
            <person name="Dunbar C."/>
            <person name="Freedman E."/>
            <person name="Gearin G."/>
            <person name="Gellesch M."/>
            <person name="Goldberg J."/>
            <person name="Griggs A."/>
            <person name="Gujja S."/>
            <person name="Heiman D."/>
            <person name="Howarth C."/>
            <person name="Larson L."/>
            <person name="Lui A."/>
            <person name="MacDonald P.J.P."/>
            <person name="Mehta T."/>
            <person name="Montmayeur A."/>
            <person name="Murphy C."/>
            <person name="Neiman D."/>
            <person name="Pearson M."/>
            <person name="Priest M."/>
            <person name="Roberts A."/>
            <person name="Saif S."/>
            <person name="Shea T."/>
            <person name="Shenoy N."/>
            <person name="Sisk P."/>
            <person name="Stolte C."/>
            <person name="Sykes S."/>
            <person name="Yandava C."/>
            <person name="Wortman J."/>
            <person name="Nusbaum C."/>
            <person name="Birren B."/>
        </authorList>
    </citation>
    <scope>NUCLEOTIDE SEQUENCE</scope>
    <source>
        <strain evidence="18">R3-111a-1</strain>
    </source>
</reference>
<comment type="catalytic activity">
    <reaction evidence="14">
        <text>ATP + H2O = ADP + phosphate + H(+)</text>
        <dbReference type="Rhea" id="RHEA:13065"/>
        <dbReference type="ChEBI" id="CHEBI:15377"/>
        <dbReference type="ChEBI" id="CHEBI:15378"/>
        <dbReference type="ChEBI" id="CHEBI:30616"/>
        <dbReference type="ChEBI" id="CHEBI:43474"/>
        <dbReference type="ChEBI" id="CHEBI:456216"/>
    </reaction>
</comment>
<reference evidence="20" key="1">
    <citation type="submission" date="2010-07" db="EMBL/GenBank/DDBJ databases">
        <title>The genome sequence of Gaeumannomyces graminis var. tritici strain R3-111a-1.</title>
        <authorList>
            <consortium name="The Broad Institute Genome Sequencing Platform"/>
            <person name="Ma L.-J."/>
            <person name="Dead R."/>
            <person name="Young S."/>
            <person name="Zeng Q."/>
            <person name="Koehrsen M."/>
            <person name="Alvarado L."/>
            <person name="Berlin A."/>
            <person name="Chapman S.B."/>
            <person name="Chen Z."/>
            <person name="Freedman E."/>
            <person name="Gellesch M."/>
            <person name="Goldberg J."/>
            <person name="Griggs A."/>
            <person name="Gujja S."/>
            <person name="Heilman E.R."/>
            <person name="Heiman D."/>
            <person name="Hepburn T."/>
            <person name="Howarth C."/>
            <person name="Jen D."/>
            <person name="Larson L."/>
            <person name="Mehta T."/>
            <person name="Neiman D."/>
            <person name="Pearson M."/>
            <person name="Roberts A."/>
            <person name="Saif S."/>
            <person name="Shea T."/>
            <person name="Shenoy N."/>
            <person name="Sisk P."/>
            <person name="Stolte C."/>
            <person name="Sykes S."/>
            <person name="Walk T."/>
            <person name="White J."/>
            <person name="Yandava C."/>
            <person name="Haas B."/>
            <person name="Nusbaum C."/>
            <person name="Birren B."/>
        </authorList>
    </citation>
    <scope>NUCLEOTIDE SEQUENCE [LARGE SCALE GENOMIC DNA]</scope>
    <source>
        <strain evidence="20">R3-111a-1</strain>
    </source>
</reference>
<evidence type="ECO:0000256" key="2">
    <source>
        <dbReference type="ARBA" id="ARBA00004123"/>
    </source>
</evidence>
<feature type="compositionally biased region" description="Basic and acidic residues" evidence="16">
    <location>
        <begin position="339"/>
        <end position="358"/>
    </location>
</feature>
<dbReference type="GO" id="GO:0051880">
    <property type="term" value="F:G-quadruplex DNA binding"/>
    <property type="evidence" value="ECO:0007669"/>
    <property type="project" value="TreeGrafter"/>
</dbReference>
<evidence type="ECO:0000313" key="20">
    <source>
        <dbReference type="Proteomes" id="UP000006039"/>
    </source>
</evidence>
<evidence type="ECO:0000256" key="14">
    <source>
        <dbReference type="ARBA" id="ARBA00049360"/>
    </source>
</evidence>
<dbReference type="FunFam" id="3.40.50.300:FF:001195">
    <property type="entry name" value="DNA repair protein rad50"/>
    <property type="match status" value="1"/>
</dbReference>
<dbReference type="VEuPathDB" id="FungiDB:GGTG_10107"/>
<feature type="coiled-coil region" evidence="15">
    <location>
        <begin position="981"/>
        <end position="1059"/>
    </location>
</feature>
<evidence type="ECO:0000256" key="5">
    <source>
        <dbReference type="ARBA" id="ARBA00017893"/>
    </source>
</evidence>
<keyword evidence="12" id="KW-0234">DNA repair</keyword>
<feature type="coiled-coil region" evidence="15">
    <location>
        <begin position="393"/>
        <end position="544"/>
    </location>
</feature>
<organism evidence="18">
    <name type="scientific">Gaeumannomyces tritici (strain R3-111a-1)</name>
    <name type="common">Wheat and barley take-all root rot fungus</name>
    <name type="synonym">Gaeumannomyces graminis var. tritici</name>
    <dbReference type="NCBI Taxonomy" id="644352"/>
    <lineage>
        <taxon>Eukaryota</taxon>
        <taxon>Fungi</taxon>
        <taxon>Dikarya</taxon>
        <taxon>Ascomycota</taxon>
        <taxon>Pezizomycotina</taxon>
        <taxon>Sordariomycetes</taxon>
        <taxon>Sordariomycetidae</taxon>
        <taxon>Magnaporthales</taxon>
        <taxon>Magnaporthaceae</taxon>
        <taxon>Gaeumannomyces</taxon>
    </lineage>
</organism>
<dbReference type="EMBL" id="GL385399">
    <property type="protein sequence ID" value="EJT73260.1"/>
    <property type="molecule type" value="Genomic_DNA"/>
</dbReference>
<dbReference type="SUPFAM" id="SSF52540">
    <property type="entry name" value="P-loop containing nucleoside triphosphate hydrolases"/>
    <property type="match status" value="1"/>
</dbReference>
<dbReference type="GO" id="GO:0030870">
    <property type="term" value="C:Mre11 complex"/>
    <property type="evidence" value="ECO:0007669"/>
    <property type="project" value="InterPro"/>
</dbReference>
<dbReference type="FunFam" id="3.40.50.300:FF:000947">
    <property type="entry name" value="DNA repair protein RAD50"/>
    <property type="match status" value="1"/>
</dbReference>
<evidence type="ECO:0000256" key="15">
    <source>
        <dbReference type="SAM" id="Coils"/>
    </source>
</evidence>
<dbReference type="InterPro" id="IPR038729">
    <property type="entry name" value="Rad50/SbcC_AAA"/>
</dbReference>
<evidence type="ECO:0000256" key="6">
    <source>
        <dbReference type="ARBA" id="ARBA00022454"/>
    </source>
</evidence>
<dbReference type="eggNOG" id="KOG0962">
    <property type="taxonomic scope" value="Eukaryota"/>
</dbReference>
<dbReference type="GO" id="GO:0007004">
    <property type="term" value="P:telomere maintenance via telomerase"/>
    <property type="evidence" value="ECO:0007669"/>
    <property type="project" value="TreeGrafter"/>
</dbReference>
<dbReference type="GeneID" id="20350565"/>
<keyword evidence="7" id="KW-0479">Metal-binding</keyword>
<evidence type="ECO:0000256" key="4">
    <source>
        <dbReference type="ARBA" id="ARBA00009439"/>
    </source>
</evidence>
<keyword evidence="8" id="KW-0227">DNA damage</keyword>
<evidence type="ECO:0000256" key="3">
    <source>
        <dbReference type="ARBA" id="ARBA00004286"/>
    </source>
</evidence>
<feature type="coiled-coil region" evidence="15">
    <location>
        <begin position="748"/>
        <end position="823"/>
    </location>
</feature>
<keyword evidence="6" id="KW-0158">Chromosome</keyword>
<feature type="coiled-coil region" evidence="15">
    <location>
        <begin position="204"/>
        <end position="332"/>
    </location>
</feature>
<dbReference type="GO" id="GO:0006302">
    <property type="term" value="P:double-strand break repair"/>
    <property type="evidence" value="ECO:0007669"/>
    <property type="project" value="InterPro"/>
</dbReference>
<dbReference type="InterPro" id="IPR027417">
    <property type="entry name" value="P-loop_NTPase"/>
</dbReference>
<dbReference type="PANTHER" id="PTHR18867">
    <property type="entry name" value="RAD50"/>
    <property type="match status" value="1"/>
</dbReference>
<evidence type="ECO:0000256" key="7">
    <source>
        <dbReference type="ARBA" id="ARBA00022723"/>
    </source>
</evidence>
<dbReference type="PANTHER" id="PTHR18867:SF12">
    <property type="entry name" value="DNA REPAIR PROTEIN RAD50"/>
    <property type="match status" value="1"/>
</dbReference>
<feature type="region of interest" description="Disordered" evidence="16">
    <location>
        <begin position="338"/>
        <end position="358"/>
    </location>
</feature>
<dbReference type="GO" id="GO:0000794">
    <property type="term" value="C:condensed nuclear chromosome"/>
    <property type="evidence" value="ECO:0007669"/>
    <property type="project" value="TreeGrafter"/>
</dbReference>
<dbReference type="Gene3D" id="1.10.287.1490">
    <property type="match status" value="1"/>
</dbReference>
<keyword evidence="9" id="KW-0378">Hydrolase</keyword>
<keyword evidence="10" id="KW-0862">Zinc</keyword>
<dbReference type="FunCoup" id="J3P9C4">
    <property type="interactions" value="986"/>
</dbReference>
<dbReference type="Proteomes" id="UP000006039">
    <property type="component" value="Unassembled WGS sequence"/>
</dbReference>
<name>J3P9C4_GAET3</name>
<evidence type="ECO:0000313" key="18">
    <source>
        <dbReference type="EMBL" id="EJT73260.1"/>
    </source>
</evidence>
<keyword evidence="20" id="KW-1185">Reference proteome</keyword>
<evidence type="ECO:0000256" key="9">
    <source>
        <dbReference type="ARBA" id="ARBA00022801"/>
    </source>
</evidence>
<evidence type="ECO:0000256" key="13">
    <source>
        <dbReference type="ARBA" id="ARBA00023242"/>
    </source>
</evidence>
<dbReference type="STRING" id="644352.J3P9C4"/>
<dbReference type="GO" id="GO:0046872">
    <property type="term" value="F:metal ion binding"/>
    <property type="evidence" value="ECO:0007669"/>
    <property type="project" value="UniProtKB-KW"/>
</dbReference>
<dbReference type="EnsemblFungi" id="EJT73260">
    <property type="protein sequence ID" value="EJT73260"/>
    <property type="gene ID" value="GGTG_10107"/>
</dbReference>
<dbReference type="GO" id="GO:0000722">
    <property type="term" value="P:telomere maintenance via recombination"/>
    <property type="evidence" value="ECO:0007669"/>
    <property type="project" value="TreeGrafter"/>
</dbReference>
<evidence type="ECO:0000256" key="8">
    <source>
        <dbReference type="ARBA" id="ARBA00022763"/>
    </source>
</evidence>
<reference evidence="19" key="5">
    <citation type="submission" date="2018-04" db="UniProtKB">
        <authorList>
            <consortium name="EnsemblFungi"/>
        </authorList>
    </citation>
    <scope>IDENTIFICATION</scope>
    <source>
        <strain evidence="19">R3-111a-1</strain>
    </source>
</reference>
<gene>
    <name evidence="19" type="primary">20350565</name>
    <name evidence="18" type="ORF">GGTG_10107</name>
</gene>
<dbReference type="RefSeq" id="XP_009226234.1">
    <property type="nucleotide sequence ID" value="XM_009227970.1"/>
</dbReference>
<comment type="subcellular location">
    <subcellularLocation>
        <location evidence="3">Chromosome</location>
    </subcellularLocation>
    <subcellularLocation>
        <location evidence="2">Nucleus</location>
    </subcellularLocation>
</comment>